<accession>A0A7X0TZ48</accession>
<gene>
    <name evidence="2" type="ORF">HD593_004097</name>
</gene>
<dbReference type="AlphaFoldDB" id="A0A7X0TZ48"/>
<reference evidence="2 3" key="1">
    <citation type="submission" date="2020-08" db="EMBL/GenBank/DDBJ databases">
        <title>Sequencing the genomes of 1000 actinobacteria strains.</title>
        <authorList>
            <person name="Klenk H.-P."/>
        </authorList>
    </citation>
    <scope>NUCLEOTIDE SEQUENCE [LARGE SCALE GENOMIC DNA]</scope>
    <source>
        <strain evidence="2 3">DSM 43768</strain>
    </source>
</reference>
<comment type="caution">
    <text evidence="2">The sequence shown here is derived from an EMBL/GenBank/DDBJ whole genome shotgun (WGS) entry which is preliminary data.</text>
</comment>
<protein>
    <recommendedName>
        <fullName evidence="4">Vanadium-dependent haloperoxidase</fullName>
    </recommendedName>
</protein>
<dbReference type="Proteomes" id="UP000565579">
    <property type="component" value="Unassembled WGS sequence"/>
</dbReference>
<dbReference type="Gene3D" id="1.10.606.20">
    <property type="match status" value="1"/>
</dbReference>
<dbReference type="PANTHER" id="PTHR34599">
    <property type="entry name" value="PEROXIDASE-RELATED"/>
    <property type="match status" value="1"/>
</dbReference>
<feature type="signal peptide" evidence="1">
    <location>
        <begin position="1"/>
        <end position="36"/>
    </location>
</feature>
<dbReference type="PROSITE" id="PS51257">
    <property type="entry name" value="PROKAR_LIPOPROTEIN"/>
    <property type="match status" value="1"/>
</dbReference>
<evidence type="ECO:0000313" key="2">
    <source>
        <dbReference type="EMBL" id="MBB6549302.1"/>
    </source>
</evidence>
<keyword evidence="1" id="KW-0732">Signal</keyword>
<feature type="chain" id="PRO_5039356540" description="Vanadium-dependent haloperoxidase" evidence="1">
    <location>
        <begin position="37"/>
        <end position="437"/>
    </location>
</feature>
<dbReference type="InterPro" id="IPR036938">
    <property type="entry name" value="PAP2/HPO_sf"/>
</dbReference>
<name>A0A7X0TZ48_9ACTN</name>
<dbReference type="CDD" id="cd03398">
    <property type="entry name" value="PAP2_haloperoxidase"/>
    <property type="match status" value="1"/>
</dbReference>
<dbReference type="InterPro" id="IPR052559">
    <property type="entry name" value="V-haloperoxidase"/>
</dbReference>
<evidence type="ECO:0000313" key="3">
    <source>
        <dbReference type="Proteomes" id="UP000565579"/>
    </source>
</evidence>
<dbReference type="RefSeq" id="WP_221524849.1">
    <property type="nucleotide sequence ID" value="NZ_BAAAXY010000292.1"/>
</dbReference>
<evidence type="ECO:0000256" key="1">
    <source>
        <dbReference type="SAM" id="SignalP"/>
    </source>
</evidence>
<dbReference type="PANTHER" id="PTHR34599:SF1">
    <property type="entry name" value="PHOSPHATIDIC ACID PHOSPHATASE TYPE 2_HALOPEROXIDASE DOMAIN-CONTAINING PROTEIN"/>
    <property type="match status" value="1"/>
</dbReference>
<sequence>MHRSWGACALPPRKTARLSVAVAVAVMVACSAVCWAGSPAAYASGDALAAPNPVVVWDRNAQTAIYEVAGQPPQVAGRSFAMVHGAVYDAVNAIAGTPYQPYLAAPRATGRESASAAVATASHLVLDALFPAQQDRLRAQYDEALAEIPDGGAKQEGIAIGTRTATAMIAARKDDGAFGDQTWPVGTLPGQWRPAPPAFASDGAWVGHVKPFVIPSASMFRTSGPPALTSRRYARDLNEVKEIGSATSTVRTADQTQAAIWWHDRRLTEWEIKRQLATTQRLDTLRTARMFAMTSLAEADATIACFNEKAAWNFWRPVTAIRLAGADGNPATSPDPGWTPLLVTPPHPDYTSGHACFTAASMSALTRFFGRDDISFSGHSADSGTTRHFRSFSQALDEVIEARVWGGIHTRSADVAGAGIGKNVTAYVVAHEFRSRP</sequence>
<evidence type="ECO:0008006" key="4">
    <source>
        <dbReference type="Google" id="ProtNLM"/>
    </source>
</evidence>
<dbReference type="SUPFAM" id="SSF48317">
    <property type="entry name" value="Acid phosphatase/Vanadium-dependent haloperoxidase"/>
    <property type="match status" value="1"/>
</dbReference>
<dbReference type="EMBL" id="JACHMI010000001">
    <property type="protein sequence ID" value="MBB6549302.1"/>
    <property type="molecule type" value="Genomic_DNA"/>
</dbReference>
<keyword evidence="3" id="KW-1185">Reference proteome</keyword>
<proteinExistence type="predicted"/>
<organism evidence="2 3">
    <name type="scientific">Nonomuraea rubra</name>
    <dbReference type="NCBI Taxonomy" id="46180"/>
    <lineage>
        <taxon>Bacteria</taxon>
        <taxon>Bacillati</taxon>
        <taxon>Actinomycetota</taxon>
        <taxon>Actinomycetes</taxon>
        <taxon>Streptosporangiales</taxon>
        <taxon>Streptosporangiaceae</taxon>
        <taxon>Nonomuraea</taxon>
    </lineage>
</organism>